<dbReference type="Proteomes" id="UP000663891">
    <property type="component" value="Unassembled WGS sequence"/>
</dbReference>
<proteinExistence type="predicted"/>
<dbReference type="Proteomes" id="UP000663881">
    <property type="component" value="Unassembled WGS sequence"/>
</dbReference>
<accession>A0A819MFS5</accession>
<protein>
    <submittedName>
        <fullName evidence="2">Uncharacterized protein</fullName>
    </submittedName>
</protein>
<organism evidence="2 3">
    <name type="scientific">Adineta steineri</name>
    <dbReference type="NCBI Taxonomy" id="433720"/>
    <lineage>
        <taxon>Eukaryota</taxon>
        <taxon>Metazoa</taxon>
        <taxon>Spiralia</taxon>
        <taxon>Gnathifera</taxon>
        <taxon>Rotifera</taxon>
        <taxon>Eurotatoria</taxon>
        <taxon>Bdelloidea</taxon>
        <taxon>Adinetida</taxon>
        <taxon>Adinetidae</taxon>
        <taxon>Adineta</taxon>
    </lineage>
</organism>
<sequence>MNQNEDKKIIPVGKNETDLLLEAIQSQLLKAIEAGKAYENFVQNNEKSPITDPLILDNLNKLKYLENIAKINNIDITQIQILKNQKSAPELLSIFQQAYDNYLIFEQLLLLHEKKAQKEEQEKLFATVEKMKTKEKKNKFIFWCNGFLWTFTSLKEAEIKAKVLLAKNIGTAHNDYLNKHNKTVLDQKGVEKLAELEEKQKQKSNIDSSVLIEVDKNNKPIAQSTKNQLSQSSCGKVTYQYRLNPHDLLPIDQLRGIKQEWGVYDAKISIYKVASQKVKYLDKNREIKSVQLSDWGVYEQYERKLSGVVDFDQSVFSEGDPYSNSYYLESKKSFAIPQGKRINLKINSTLSAEDVQKYPAYEKTLQLIAHIDKLKEKSESRICFDRKKLKLKIKILGELLEEINVYSQVQKNFSDLSKLEVKKISKHAENNNILLESDDESDAEQKEIDSLIENTTDNTNNKEKSKITDTCDVITAIDRWKNKNKNKIIISEHRILGSRFFKPKTETEKFIEKLSVPMQNNKR</sequence>
<comment type="caution">
    <text evidence="2">The sequence shown here is derived from an EMBL/GenBank/DDBJ whole genome shotgun (WGS) entry which is preliminary data.</text>
</comment>
<evidence type="ECO:0000313" key="1">
    <source>
        <dbReference type="EMBL" id="CAF1463891.1"/>
    </source>
</evidence>
<evidence type="ECO:0000313" key="2">
    <source>
        <dbReference type="EMBL" id="CAF3979180.1"/>
    </source>
</evidence>
<evidence type="ECO:0000313" key="3">
    <source>
        <dbReference type="Proteomes" id="UP000663881"/>
    </source>
</evidence>
<reference evidence="2" key="1">
    <citation type="submission" date="2021-02" db="EMBL/GenBank/DDBJ databases">
        <authorList>
            <person name="Nowell W R."/>
        </authorList>
    </citation>
    <scope>NUCLEOTIDE SEQUENCE</scope>
</reference>
<dbReference type="EMBL" id="CAJNON010001455">
    <property type="protein sequence ID" value="CAF1463891.1"/>
    <property type="molecule type" value="Genomic_DNA"/>
</dbReference>
<name>A0A819MFS5_9BILA</name>
<dbReference type="EMBL" id="CAJOAY010002779">
    <property type="protein sequence ID" value="CAF3979180.1"/>
    <property type="molecule type" value="Genomic_DNA"/>
</dbReference>
<gene>
    <name evidence="2" type="ORF">OKA104_LOCUS28558</name>
    <name evidence="1" type="ORF">VCS650_LOCUS40201</name>
</gene>
<dbReference type="AlphaFoldDB" id="A0A819MFS5"/>